<evidence type="ECO:0000256" key="5">
    <source>
        <dbReference type="ARBA" id="ARBA00022801"/>
    </source>
</evidence>
<comment type="catalytic activity">
    <reaction evidence="1">
        <text>Hydrolysis of terminal, non-reducing beta-D-glucosyl residues with release of beta-D-glucose.</text>
        <dbReference type="EC" id="3.2.1.21"/>
    </reaction>
</comment>
<keyword evidence="6 7" id="KW-0326">Glycosidase</keyword>
<sequence>MKNPIIFIIPLLALAGCSGGDAPLYKDPAQPAEKRAEDLTSRMTLEQKVAQMCQWVGLEHMKSAEKELTEEELHNNTARGFYPGITTADVEQMTRDGKIGSFLHVLTAEEANYLQRLASQSPLQIPLLIGIDAIHGNAQVAGCTVYPTSIGQASTFDPELVERICEETAAEMRATGSQWTFNPNVEVARDPRWGRVGETFGEDPYLVSVMGAASVRGYQGRDFSEPGRVLSCVKHFVGGSQPVNGTNGSPTDLSERTIREIFFPPFKAGIDAGAYSMMTAHNELNGIPCHSNRWLMEDVVRGEWGFEGFIVSDWMDVEHIHDLHRTATDNKDAFRQSVNASMDMHMHGPQFYEKVIELVKEGAVSESAVNRACLKILTAKFKLGLFENPYTDTEQTSKSVFTEKHRATAYEAAVKSVVLLTNDGILPLDASKAMRVLVTGTNADNQTILGDWALPQPEENVTTILEGLEEQSPASKFTFIDQGWNIRRMSRSKVDEAVSAARKSDLAIVVIGEHSLRNNWDDKTCGEDCDRSDIALAGLSQQLAQRIIETGTPIIVVLINGRQLGVEWIVRHAAALIEAWEPGSFGGRAVAEIIYGKANPSGKLPVTIPRHVGQLQMVYNHKPSMYFHPYAIGESTPLFPFGYGLSYTRYAYSNLRLSQDKIPGDGKVTVSVDVKNCGDRDGEEIVQLYIRDLYSSVTRPVMELKDFRRVKLAKGETKTVDFTLQASKLAFYNNDMDWVVEAGDYKIMVGGSSLEKDLLNINLNIE</sequence>
<evidence type="ECO:0000256" key="6">
    <source>
        <dbReference type="ARBA" id="ARBA00023295"/>
    </source>
</evidence>
<dbReference type="PANTHER" id="PTHR30620:SF16">
    <property type="entry name" value="LYSOSOMAL BETA GLUCOSIDASE"/>
    <property type="match status" value="1"/>
</dbReference>
<evidence type="ECO:0000313" key="9">
    <source>
        <dbReference type="EMBL" id="KAA3158159.1"/>
    </source>
</evidence>
<dbReference type="InterPro" id="IPR017853">
    <property type="entry name" value="GH"/>
</dbReference>
<dbReference type="PROSITE" id="PS00775">
    <property type="entry name" value="GLYCOSYL_HYDROL_F3"/>
    <property type="match status" value="1"/>
</dbReference>
<dbReference type="PANTHER" id="PTHR30620">
    <property type="entry name" value="PERIPLASMIC BETA-GLUCOSIDASE-RELATED"/>
    <property type="match status" value="1"/>
</dbReference>
<dbReference type="SUPFAM" id="SSF51445">
    <property type="entry name" value="(Trans)glycosidases"/>
    <property type="match status" value="1"/>
</dbReference>
<dbReference type="InterPro" id="IPR001764">
    <property type="entry name" value="Glyco_hydro_3_N"/>
</dbReference>
<dbReference type="InterPro" id="IPR013783">
    <property type="entry name" value="Ig-like_fold"/>
</dbReference>
<dbReference type="SUPFAM" id="SSF52279">
    <property type="entry name" value="Beta-D-glucan exohydrolase, C-terminal domain"/>
    <property type="match status" value="1"/>
</dbReference>
<dbReference type="Pfam" id="PF14310">
    <property type="entry name" value="Fn3-like"/>
    <property type="match status" value="1"/>
</dbReference>
<dbReference type="Proteomes" id="UP000324870">
    <property type="component" value="Unassembled WGS sequence"/>
</dbReference>
<evidence type="ECO:0000259" key="8">
    <source>
        <dbReference type="SMART" id="SM01217"/>
    </source>
</evidence>
<comment type="similarity">
    <text evidence="2 7">Belongs to the glycosyl hydrolase 3 family.</text>
</comment>
<evidence type="ECO:0000256" key="4">
    <source>
        <dbReference type="ARBA" id="ARBA00022729"/>
    </source>
</evidence>
<dbReference type="Gene3D" id="3.20.20.300">
    <property type="entry name" value="Glycoside hydrolase, family 3, N-terminal domain"/>
    <property type="match status" value="1"/>
</dbReference>
<feature type="domain" description="Fibronectin type III-like" evidence="8">
    <location>
        <begin position="684"/>
        <end position="753"/>
    </location>
</feature>
<keyword evidence="10" id="KW-1185">Reference proteome</keyword>
<keyword evidence="5 7" id="KW-0378">Hydrolase</keyword>
<proteinExistence type="inferred from homology"/>
<keyword evidence="4" id="KW-0732">Signal</keyword>
<protein>
    <recommendedName>
        <fullName evidence="3">beta-glucosidase</fullName>
        <ecNumber evidence="3">3.2.1.21</ecNumber>
    </recommendedName>
</protein>
<evidence type="ECO:0000313" key="10">
    <source>
        <dbReference type="Proteomes" id="UP000324870"/>
    </source>
</evidence>
<dbReference type="PROSITE" id="PS51257">
    <property type="entry name" value="PROKAR_LIPOPROTEIN"/>
    <property type="match status" value="1"/>
</dbReference>
<dbReference type="InterPro" id="IPR019800">
    <property type="entry name" value="Glyco_hydro_3_AS"/>
</dbReference>
<comment type="caution">
    <text evidence="9">The sequence shown here is derived from an EMBL/GenBank/DDBJ whole genome shotgun (WGS) entry which is preliminary data.</text>
</comment>
<dbReference type="InterPro" id="IPR002772">
    <property type="entry name" value="Glyco_hydro_3_C"/>
</dbReference>
<dbReference type="InterPro" id="IPR026891">
    <property type="entry name" value="Fn3-like"/>
</dbReference>
<organism evidence="9 10">
    <name type="scientific">Alistipes finegoldii</name>
    <dbReference type="NCBI Taxonomy" id="214856"/>
    <lineage>
        <taxon>Bacteria</taxon>
        <taxon>Pseudomonadati</taxon>
        <taxon>Bacteroidota</taxon>
        <taxon>Bacteroidia</taxon>
        <taxon>Bacteroidales</taxon>
        <taxon>Rikenellaceae</taxon>
        <taxon>Alistipes</taxon>
    </lineage>
</organism>
<dbReference type="Pfam" id="PF01915">
    <property type="entry name" value="Glyco_hydro_3_C"/>
    <property type="match status" value="1"/>
</dbReference>
<dbReference type="PRINTS" id="PR00133">
    <property type="entry name" value="GLHYDRLASE3"/>
</dbReference>
<dbReference type="Gene3D" id="3.40.50.1700">
    <property type="entry name" value="Glycoside hydrolase family 3 C-terminal domain"/>
    <property type="match status" value="1"/>
</dbReference>
<evidence type="ECO:0000256" key="2">
    <source>
        <dbReference type="ARBA" id="ARBA00005336"/>
    </source>
</evidence>
<dbReference type="Pfam" id="PF00933">
    <property type="entry name" value="Glyco_hydro_3"/>
    <property type="match status" value="1"/>
</dbReference>
<gene>
    <name evidence="9" type="ORF">F2A26_12285</name>
</gene>
<dbReference type="InterPro" id="IPR036962">
    <property type="entry name" value="Glyco_hydro_3_N_sf"/>
</dbReference>
<reference evidence="9 10" key="1">
    <citation type="journal article" date="2019" name="Nat. Med.">
        <title>A library of human gut bacterial isolates paired with longitudinal multiomics data enables mechanistic microbiome research.</title>
        <authorList>
            <person name="Poyet M."/>
            <person name="Groussin M."/>
            <person name="Gibbons S.M."/>
            <person name="Avila-Pacheco J."/>
            <person name="Jiang X."/>
            <person name="Kearney S.M."/>
            <person name="Perrotta A.R."/>
            <person name="Berdy B."/>
            <person name="Zhao S."/>
            <person name="Lieberman T.D."/>
            <person name="Swanson P.K."/>
            <person name="Smith M."/>
            <person name="Roesemann S."/>
            <person name="Alexander J.E."/>
            <person name="Rich S.A."/>
            <person name="Livny J."/>
            <person name="Vlamakis H."/>
            <person name="Clish C."/>
            <person name="Bullock K."/>
            <person name="Deik A."/>
            <person name="Scott J."/>
            <person name="Pierce K.A."/>
            <person name="Xavier R.J."/>
            <person name="Alm E.J."/>
        </authorList>
    </citation>
    <scope>NUCLEOTIDE SEQUENCE [LARGE SCALE GENOMIC DNA]</scope>
    <source>
        <strain evidence="9 10">BIOML-A1</strain>
    </source>
</reference>
<dbReference type="SMART" id="SM01217">
    <property type="entry name" value="Fn3_like"/>
    <property type="match status" value="1"/>
</dbReference>
<name>A0ABQ6S0Y6_9BACT</name>
<dbReference type="InterPro" id="IPR051915">
    <property type="entry name" value="Cellulose_Degrad_GH3"/>
</dbReference>
<dbReference type="InterPro" id="IPR036881">
    <property type="entry name" value="Glyco_hydro_3_C_sf"/>
</dbReference>
<evidence type="ECO:0000256" key="1">
    <source>
        <dbReference type="ARBA" id="ARBA00000448"/>
    </source>
</evidence>
<dbReference type="Gene3D" id="2.60.40.10">
    <property type="entry name" value="Immunoglobulins"/>
    <property type="match status" value="1"/>
</dbReference>
<dbReference type="EMBL" id="VVND01000021">
    <property type="protein sequence ID" value="KAA3158159.1"/>
    <property type="molecule type" value="Genomic_DNA"/>
</dbReference>
<accession>A0ABQ6S0Y6</accession>
<evidence type="ECO:0000256" key="3">
    <source>
        <dbReference type="ARBA" id="ARBA00012744"/>
    </source>
</evidence>
<dbReference type="RefSeq" id="WP_014775422.1">
    <property type="nucleotide sequence ID" value="NZ_DBFNGO010000021.1"/>
</dbReference>
<evidence type="ECO:0000256" key="7">
    <source>
        <dbReference type="RuleBase" id="RU361161"/>
    </source>
</evidence>
<dbReference type="EC" id="3.2.1.21" evidence="3"/>